<evidence type="ECO:0000313" key="1">
    <source>
        <dbReference type="EMBL" id="RNA41875.1"/>
    </source>
</evidence>
<dbReference type="EMBL" id="REGN01000440">
    <property type="protein sequence ID" value="RNA41875.1"/>
    <property type="molecule type" value="Genomic_DNA"/>
</dbReference>
<sequence>MYPIKDLNREVKKRISIFFINFQINIILILDSLEKSFHSVPNNFFKGIIIIAFPASQKKSCSEFNLKV</sequence>
<comment type="caution">
    <text evidence="1">The sequence shown here is derived from an EMBL/GenBank/DDBJ whole genome shotgun (WGS) entry which is preliminary data.</text>
</comment>
<gene>
    <name evidence="1" type="ORF">BpHYR1_020984</name>
</gene>
<protein>
    <submittedName>
        <fullName evidence="1">Uncharacterized protein</fullName>
    </submittedName>
</protein>
<accession>A0A3M7T1Q4</accession>
<organism evidence="1 2">
    <name type="scientific">Brachionus plicatilis</name>
    <name type="common">Marine rotifer</name>
    <name type="synonym">Brachionus muelleri</name>
    <dbReference type="NCBI Taxonomy" id="10195"/>
    <lineage>
        <taxon>Eukaryota</taxon>
        <taxon>Metazoa</taxon>
        <taxon>Spiralia</taxon>
        <taxon>Gnathifera</taxon>
        <taxon>Rotifera</taxon>
        <taxon>Eurotatoria</taxon>
        <taxon>Monogononta</taxon>
        <taxon>Pseudotrocha</taxon>
        <taxon>Ploima</taxon>
        <taxon>Brachionidae</taxon>
        <taxon>Brachionus</taxon>
    </lineage>
</organism>
<dbReference type="AlphaFoldDB" id="A0A3M7T1Q4"/>
<name>A0A3M7T1Q4_BRAPC</name>
<evidence type="ECO:0000313" key="2">
    <source>
        <dbReference type="Proteomes" id="UP000276133"/>
    </source>
</evidence>
<reference evidence="1 2" key="1">
    <citation type="journal article" date="2018" name="Sci. Rep.">
        <title>Genomic signatures of local adaptation to the degree of environmental predictability in rotifers.</title>
        <authorList>
            <person name="Franch-Gras L."/>
            <person name="Hahn C."/>
            <person name="Garcia-Roger E.M."/>
            <person name="Carmona M.J."/>
            <person name="Serra M."/>
            <person name="Gomez A."/>
        </authorList>
    </citation>
    <scope>NUCLEOTIDE SEQUENCE [LARGE SCALE GENOMIC DNA]</scope>
    <source>
        <strain evidence="1">HYR1</strain>
    </source>
</reference>
<dbReference type="Proteomes" id="UP000276133">
    <property type="component" value="Unassembled WGS sequence"/>
</dbReference>
<keyword evidence="2" id="KW-1185">Reference proteome</keyword>
<proteinExistence type="predicted"/>